<evidence type="ECO:0000256" key="2">
    <source>
        <dbReference type="ARBA" id="ARBA00009292"/>
    </source>
</evidence>
<dbReference type="PROSITE" id="PS00507">
    <property type="entry name" value="NI_HGENASE_L_1"/>
    <property type="match status" value="1"/>
</dbReference>
<keyword evidence="8" id="KW-1185">Reference proteome</keyword>
<dbReference type="InterPro" id="IPR001501">
    <property type="entry name" value="Ni-dep_hyd_lsu"/>
</dbReference>
<evidence type="ECO:0000313" key="7">
    <source>
        <dbReference type="EMBL" id="KPL72216.1"/>
    </source>
</evidence>
<feature type="binding site" evidence="6">
    <location>
        <position position="444"/>
    </location>
    <ligand>
        <name>Ni(2+)</name>
        <dbReference type="ChEBI" id="CHEBI:49786"/>
    </ligand>
</feature>
<name>A0A0P6XAN2_9CHLR</name>
<comment type="cofactor">
    <cofactor evidence="1 6">
        <name>Ni(2+)</name>
        <dbReference type="ChEBI" id="CHEBI:49786"/>
    </cofactor>
</comment>
<feature type="binding site" evidence="6">
    <location>
        <position position="66"/>
    </location>
    <ligand>
        <name>Fe cation</name>
        <dbReference type="ChEBI" id="CHEBI:24875"/>
    </ligand>
</feature>
<dbReference type="Pfam" id="PF00374">
    <property type="entry name" value="NiFeSe_Hases"/>
    <property type="match status" value="2"/>
</dbReference>
<dbReference type="RefSeq" id="WP_075063930.1">
    <property type="nucleotide sequence ID" value="NZ_LGCL01000039.1"/>
</dbReference>
<evidence type="ECO:0000256" key="5">
    <source>
        <dbReference type="ARBA" id="ARBA00023002"/>
    </source>
</evidence>
<feature type="binding site" evidence="6">
    <location>
        <position position="450"/>
    </location>
    <ligand>
        <name>Mg(2+)</name>
        <dbReference type="ChEBI" id="CHEBI:18420"/>
    </ligand>
</feature>
<reference evidence="7 8" key="1">
    <citation type="submission" date="2015-07" db="EMBL/GenBank/DDBJ databases">
        <title>Genome sequence of Ornatilinea apprima DSM 23815.</title>
        <authorList>
            <person name="Hemp J."/>
            <person name="Ward L.M."/>
            <person name="Pace L.A."/>
            <person name="Fischer W.W."/>
        </authorList>
    </citation>
    <scope>NUCLEOTIDE SEQUENCE [LARGE SCALE GENOMIC DNA]</scope>
    <source>
        <strain evidence="7 8">P3M-1</strain>
    </source>
</reference>
<dbReference type="EMBL" id="LGCL01000039">
    <property type="protein sequence ID" value="KPL72216.1"/>
    <property type="molecule type" value="Genomic_DNA"/>
</dbReference>
<dbReference type="Gene3D" id="1.10.645.10">
    <property type="entry name" value="Cytochrome-c3 Hydrogenase, chain B"/>
    <property type="match status" value="1"/>
</dbReference>
<evidence type="ECO:0000256" key="1">
    <source>
        <dbReference type="ARBA" id="ARBA00001967"/>
    </source>
</evidence>
<keyword evidence="6" id="KW-0408">Iron</keyword>
<dbReference type="PATRIC" id="fig|1134406.4.peg.790"/>
<keyword evidence="3 6" id="KW-0533">Nickel</keyword>
<evidence type="ECO:0000256" key="6">
    <source>
        <dbReference type="PIRSR" id="PIRSR601501-1"/>
    </source>
</evidence>
<keyword evidence="4 6" id="KW-0479">Metal-binding</keyword>
<evidence type="ECO:0000256" key="3">
    <source>
        <dbReference type="ARBA" id="ARBA00022596"/>
    </source>
</evidence>
<organism evidence="7 8">
    <name type="scientific">Ornatilinea apprima</name>
    <dbReference type="NCBI Taxonomy" id="1134406"/>
    <lineage>
        <taxon>Bacteria</taxon>
        <taxon>Bacillati</taxon>
        <taxon>Chloroflexota</taxon>
        <taxon>Anaerolineae</taxon>
        <taxon>Anaerolineales</taxon>
        <taxon>Anaerolineaceae</taxon>
        <taxon>Ornatilinea</taxon>
    </lineage>
</organism>
<feature type="binding site" evidence="6">
    <location>
        <position position="447"/>
    </location>
    <ligand>
        <name>Fe cation</name>
        <dbReference type="ChEBI" id="CHEBI:24875"/>
    </ligand>
</feature>
<sequence>MVAKKITIEPVTRIEGHAKITIRMKDDGKVDHAYLHINEFRGFEKFCEGRMVFEMPMITPRICGICPVSHHLAAAKAGDDLLSCPPPRPASLLRELMHMGQVIQSHGMHFFELAGPDLLLGFDADPAVRNVVGLIQTAPDIAVKAVQLRKFGQDIIYRLGGRRIHPVFAIPGGVNKALSQEDRDAILAGVDQAIATTQLGVQIMRDWAEKNAEDIQKFAVFPTGYFGLVTPNNSLELYDGDIRLIDRNRQQLEKFDGRNYLDYIAEHVESWTYLKFPYYKKMGYPQGVYRVGPLGRLNASDQISTPIANEEHKRFKALNNGAPVENTLYFHYARLIEILFAIEKARELLEDEDILSNDVLNTRQTNKGEGVGVIEAPRGTLFHHYWANEDGKLTKVNLIVATGHNNWAMTEAVDSVAKTYIDGNEVREGLLNRVEAAVRAHDPCLSCSTHAVGQMPMVIDIVDSQGHLLQTLSRNP</sequence>
<dbReference type="GO" id="GO:0016151">
    <property type="term" value="F:nickel cation binding"/>
    <property type="evidence" value="ECO:0007669"/>
    <property type="project" value="InterPro"/>
</dbReference>
<dbReference type="AlphaFoldDB" id="A0A0P6XAN2"/>
<feature type="binding site" evidence="6">
    <location>
        <position position="63"/>
    </location>
    <ligand>
        <name>Ni(2+)</name>
        <dbReference type="ChEBI" id="CHEBI:49786"/>
    </ligand>
</feature>
<feature type="binding site" evidence="6">
    <location>
        <position position="66"/>
    </location>
    <ligand>
        <name>Ni(2+)</name>
        <dbReference type="ChEBI" id="CHEBI:49786"/>
    </ligand>
</feature>
<keyword evidence="6" id="KW-0460">Magnesium</keyword>
<evidence type="ECO:0000313" key="8">
    <source>
        <dbReference type="Proteomes" id="UP000050417"/>
    </source>
</evidence>
<dbReference type="STRING" id="1134406.ADN00_15440"/>
<gene>
    <name evidence="7" type="ORF">ADN00_15440</name>
</gene>
<proteinExistence type="inferred from homology"/>
<feature type="binding site" evidence="6">
    <location>
        <position position="44"/>
    </location>
    <ligand>
        <name>Mg(2+)</name>
        <dbReference type="ChEBI" id="CHEBI:18420"/>
    </ligand>
</feature>
<dbReference type="InterPro" id="IPR018194">
    <property type="entry name" value="Ni-dep_hyd_lsu_Ni_BS"/>
</dbReference>
<dbReference type="InterPro" id="IPR029014">
    <property type="entry name" value="NiFe-Hase_large"/>
</dbReference>
<dbReference type="SUPFAM" id="SSF56762">
    <property type="entry name" value="HydB/Nqo4-like"/>
    <property type="match status" value="1"/>
</dbReference>
<protein>
    <submittedName>
        <fullName evidence="7">NADP oxidoreductase</fullName>
    </submittedName>
</protein>
<dbReference type="GO" id="GO:0008901">
    <property type="term" value="F:ferredoxin hydrogenase activity"/>
    <property type="evidence" value="ECO:0007669"/>
    <property type="project" value="InterPro"/>
</dbReference>
<evidence type="ECO:0000256" key="4">
    <source>
        <dbReference type="ARBA" id="ARBA00022723"/>
    </source>
</evidence>
<keyword evidence="5" id="KW-0560">Oxidoreductase</keyword>
<dbReference type="PANTHER" id="PTHR43600">
    <property type="entry name" value="COENZYME F420 HYDROGENASE, SUBUNIT ALPHA"/>
    <property type="match status" value="1"/>
</dbReference>
<dbReference type="Proteomes" id="UP000050417">
    <property type="component" value="Unassembled WGS sequence"/>
</dbReference>
<comment type="caution">
    <text evidence="7">The sequence shown here is derived from an EMBL/GenBank/DDBJ whole genome shotgun (WGS) entry which is preliminary data.</text>
</comment>
<dbReference type="PANTHER" id="PTHR43600:SF2">
    <property type="entry name" value="F420-NON-REDUCING HYDROGENASE VHU SUBUNIT A"/>
    <property type="match status" value="1"/>
</dbReference>
<comment type="similarity">
    <text evidence="2">Belongs to the [NiFe]/[NiFeSe] hydrogenase large subunit family.</text>
</comment>
<dbReference type="OrthoDB" id="9761717at2"/>
<feature type="binding site" evidence="6">
    <location>
        <position position="398"/>
    </location>
    <ligand>
        <name>Mg(2+)</name>
        <dbReference type="ChEBI" id="CHEBI:18420"/>
    </ligand>
</feature>
<accession>A0A0P6XAN2</accession>
<comment type="cofactor">
    <cofactor evidence="6">
        <name>Fe cation</name>
        <dbReference type="ChEBI" id="CHEBI:24875"/>
    </cofactor>
</comment>